<organism evidence="4">
    <name type="scientific">Siphoviridae sp. ctcC24</name>
    <dbReference type="NCBI Taxonomy" id="2825570"/>
    <lineage>
        <taxon>Viruses</taxon>
        <taxon>Duplodnaviria</taxon>
        <taxon>Heunggongvirae</taxon>
        <taxon>Uroviricota</taxon>
        <taxon>Caudoviricetes</taxon>
    </lineage>
</organism>
<evidence type="ECO:0000259" key="2">
    <source>
        <dbReference type="Pfam" id="PF06048"/>
    </source>
</evidence>
<accession>A0A8S5Q208</accession>
<dbReference type="InterPro" id="IPR040538">
    <property type="entry name" value="Cch_HTH"/>
</dbReference>
<reference evidence="4" key="1">
    <citation type="journal article" date="2021" name="Proc. Natl. Acad. Sci. U.S.A.">
        <title>A Catalog of Tens of Thousands of Viruses from Human Metagenomes Reveals Hidden Associations with Chronic Diseases.</title>
        <authorList>
            <person name="Tisza M.J."/>
            <person name="Buck C.B."/>
        </authorList>
    </citation>
    <scope>NUCLEOTIDE SEQUENCE</scope>
    <source>
        <strain evidence="4">Ctcc24</strain>
    </source>
</reference>
<dbReference type="EMBL" id="BK015559">
    <property type="protein sequence ID" value="DAE12873.1"/>
    <property type="molecule type" value="Genomic_DNA"/>
</dbReference>
<sequence>MPQIRIPAISGRKYRVKGGEAVQIEKLTKETILEDTTFEEIIDEKDEIYRQRLINDLTDRAAELGVKTKFTSLLKAYQKEEKKMLQEQKKQLQEQNRARILQNLDRRTEFGSECYPDLRCGNWFADETGIRTFGMFGEVQACYHPILPVERFTNLETGDEKIKLAFKKGARWKEIICDKDLIASSTKIISLANSGVAVTSENAKYLVRYLADVENFNMDLLPEWVSTSKLGWHGENAIKEFVPYYSNIVFDGDVRFRNVYGDIRQCGNEKKWDAFVRKVRAEGRIEPRIMMAASFASVIIKMCNALPFFVHLHGQSEGGKTLCLMLAASIWGNPSMESAFTGDFLSTQTAIEVRADMLNHLPYIMDDTAQVMEKYKGDFSTLIYTMCSGNGKDRSNRSLGLNRNYNWHCAFLTTGELPITKEYSQAGAANRVIEVEAGYSKIFENGIEVARTLNENFGFAGKRFIEILQNIGAEEVCRIQGELLAEIEKSGKMQKQSISLSLILTADRIATDCLFEDGCYLSIEETAAMLKSEKEISENERCYEFIQGEIVRNNHRFKQEGDEFFPTECWGVREKNYTYIIKNVFDQMCRDCNYNGTAFLKWADLKGLIQCNEGRKTKKKKINGASAWTVCLKNMQEIEGFNELDDDF</sequence>
<protein>
    <submittedName>
        <fullName evidence="4">Active helicase ring shaped helicase</fullName>
    </submittedName>
</protein>
<keyword evidence="4" id="KW-0378">Hydrolase</keyword>
<dbReference type="GO" id="GO:0004386">
    <property type="term" value="F:helicase activity"/>
    <property type="evidence" value="ECO:0007669"/>
    <property type="project" value="UniProtKB-KW"/>
</dbReference>
<evidence type="ECO:0000259" key="3">
    <source>
        <dbReference type="Pfam" id="PF18662"/>
    </source>
</evidence>
<feature type="coiled-coil region" evidence="1">
    <location>
        <begin position="74"/>
        <end position="102"/>
    </location>
</feature>
<dbReference type="InterPro" id="IPR009270">
    <property type="entry name" value="DUF927"/>
</dbReference>
<keyword evidence="4" id="KW-0347">Helicase</keyword>
<keyword evidence="4" id="KW-0067">ATP-binding</keyword>
<feature type="domain" description="DUF927" evidence="2">
    <location>
        <begin position="140"/>
        <end position="398"/>
    </location>
</feature>
<feature type="domain" description="Cch helix turn helix" evidence="3">
    <location>
        <begin position="538"/>
        <end position="632"/>
    </location>
</feature>
<evidence type="ECO:0000256" key="1">
    <source>
        <dbReference type="SAM" id="Coils"/>
    </source>
</evidence>
<name>A0A8S5Q208_9CAUD</name>
<evidence type="ECO:0000313" key="4">
    <source>
        <dbReference type="EMBL" id="DAE12873.1"/>
    </source>
</evidence>
<dbReference type="Pfam" id="PF18662">
    <property type="entry name" value="HTH_56"/>
    <property type="match status" value="1"/>
</dbReference>
<dbReference type="Pfam" id="PF06048">
    <property type="entry name" value="DUF927"/>
    <property type="match status" value="1"/>
</dbReference>
<proteinExistence type="predicted"/>
<keyword evidence="1" id="KW-0175">Coiled coil</keyword>
<keyword evidence="4" id="KW-0547">Nucleotide-binding</keyword>